<keyword evidence="3" id="KW-1185">Reference proteome</keyword>
<proteinExistence type="predicted"/>
<dbReference type="AlphaFoldDB" id="A0A8X6VSR8"/>
<dbReference type="InterPro" id="IPR002492">
    <property type="entry name" value="Transposase_Tc1-like"/>
</dbReference>
<reference evidence="2" key="1">
    <citation type="submission" date="2020-08" db="EMBL/GenBank/DDBJ databases">
        <title>Multicomponent nature underlies the extraordinary mechanical properties of spider dragline silk.</title>
        <authorList>
            <person name="Kono N."/>
            <person name="Nakamura H."/>
            <person name="Mori M."/>
            <person name="Yoshida Y."/>
            <person name="Ohtoshi R."/>
            <person name="Malay A.D."/>
            <person name="Moran D.A.P."/>
            <person name="Tomita M."/>
            <person name="Numata K."/>
            <person name="Arakawa K."/>
        </authorList>
    </citation>
    <scope>NUCLEOTIDE SEQUENCE</scope>
</reference>
<protein>
    <submittedName>
        <fullName evidence="2">HTH_Tnp_Tc3_2 domain-containing protein</fullName>
    </submittedName>
</protein>
<dbReference type="Proteomes" id="UP000887159">
    <property type="component" value="Unassembled WGS sequence"/>
</dbReference>
<organism evidence="2 3">
    <name type="scientific">Trichonephila clavipes</name>
    <name type="common">Golden silk orbweaver</name>
    <name type="synonym">Nephila clavipes</name>
    <dbReference type="NCBI Taxonomy" id="2585209"/>
    <lineage>
        <taxon>Eukaryota</taxon>
        <taxon>Metazoa</taxon>
        <taxon>Ecdysozoa</taxon>
        <taxon>Arthropoda</taxon>
        <taxon>Chelicerata</taxon>
        <taxon>Arachnida</taxon>
        <taxon>Araneae</taxon>
        <taxon>Araneomorphae</taxon>
        <taxon>Entelegynae</taxon>
        <taxon>Araneoidea</taxon>
        <taxon>Nephilidae</taxon>
        <taxon>Trichonephila</taxon>
    </lineage>
</organism>
<sequence length="116" mass="13744">MRGERRLRRIILCQRSQTLAQITPQLNDGASRTVSKWTVQHLHHRMGFGSRRPTRVPLFKARYRAARLAWKRERRDECRGLKTQVALSDEPRLRLLNANEMLRIWCQSHEPMDPAC</sequence>
<dbReference type="GO" id="GO:0015074">
    <property type="term" value="P:DNA integration"/>
    <property type="evidence" value="ECO:0007669"/>
    <property type="project" value="InterPro"/>
</dbReference>
<accession>A0A8X6VSR8</accession>
<dbReference type="EMBL" id="BMAU01021357">
    <property type="protein sequence ID" value="GFY21309.1"/>
    <property type="molecule type" value="Genomic_DNA"/>
</dbReference>
<dbReference type="GO" id="GO:0006313">
    <property type="term" value="P:DNA transposition"/>
    <property type="evidence" value="ECO:0007669"/>
    <property type="project" value="InterPro"/>
</dbReference>
<name>A0A8X6VSR8_TRICX</name>
<dbReference type="Pfam" id="PF01498">
    <property type="entry name" value="HTH_Tnp_Tc3_2"/>
    <property type="match status" value="1"/>
</dbReference>
<dbReference type="GO" id="GO:0003677">
    <property type="term" value="F:DNA binding"/>
    <property type="evidence" value="ECO:0007669"/>
    <property type="project" value="InterPro"/>
</dbReference>
<feature type="domain" description="Transposase Tc1-like" evidence="1">
    <location>
        <begin position="5"/>
        <end position="75"/>
    </location>
</feature>
<comment type="caution">
    <text evidence="2">The sequence shown here is derived from an EMBL/GenBank/DDBJ whole genome shotgun (WGS) entry which is preliminary data.</text>
</comment>
<evidence type="ECO:0000259" key="1">
    <source>
        <dbReference type="Pfam" id="PF01498"/>
    </source>
</evidence>
<evidence type="ECO:0000313" key="2">
    <source>
        <dbReference type="EMBL" id="GFY21309.1"/>
    </source>
</evidence>
<gene>
    <name evidence="2" type="primary">AVEN_172782_1</name>
    <name evidence="2" type="ORF">TNCV_3993531</name>
</gene>
<evidence type="ECO:0000313" key="3">
    <source>
        <dbReference type="Proteomes" id="UP000887159"/>
    </source>
</evidence>